<evidence type="ECO:0000313" key="5">
    <source>
        <dbReference type="EMBL" id="NLW34834.1"/>
    </source>
</evidence>
<proteinExistence type="predicted"/>
<dbReference type="GO" id="GO:0046872">
    <property type="term" value="F:metal ion binding"/>
    <property type="evidence" value="ECO:0007669"/>
    <property type="project" value="UniProtKB-KW"/>
</dbReference>
<dbReference type="InterPro" id="IPR017900">
    <property type="entry name" value="4Fe4S_Fe_S_CS"/>
</dbReference>
<dbReference type="Gene3D" id="3.30.70.20">
    <property type="match status" value="1"/>
</dbReference>
<comment type="caution">
    <text evidence="5">The sequence shown here is derived from an EMBL/GenBank/DDBJ whole genome shotgun (WGS) entry which is preliminary data.</text>
</comment>
<gene>
    <name evidence="5" type="ORF">GXY80_05045</name>
</gene>
<dbReference type="PRINTS" id="PR00469">
    <property type="entry name" value="PNDRDTASEII"/>
</dbReference>
<dbReference type="Pfam" id="PF07992">
    <property type="entry name" value="Pyr_redox_2"/>
    <property type="match status" value="1"/>
</dbReference>
<name>A0A971S0Q3_9BACT</name>
<dbReference type="Pfam" id="PF14691">
    <property type="entry name" value="Fer4_20"/>
    <property type="match status" value="1"/>
</dbReference>
<dbReference type="Gene3D" id="1.10.1060.10">
    <property type="entry name" value="Alpha-helical ferredoxin"/>
    <property type="match status" value="1"/>
</dbReference>
<dbReference type="InterPro" id="IPR036188">
    <property type="entry name" value="FAD/NAD-bd_sf"/>
</dbReference>
<dbReference type="SUPFAM" id="SSF46548">
    <property type="entry name" value="alpha-helical ferredoxin"/>
    <property type="match status" value="2"/>
</dbReference>
<evidence type="ECO:0000256" key="2">
    <source>
        <dbReference type="ARBA" id="ARBA00023004"/>
    </source>
</evidence>
<dbReference type="GO" id="GO:0051536">
    <property type="term" value="F:iron-sulfur cluster binding"/>
    <property type="evidence" value="ECO:0007669"/>
    <property type="project" value="UniProtKB-KW"/>
</dbReference>
<dbReference type="InterPro" id="IPR023753">
    <property type="entry name" value="FAD/NAD-binding_dom"/>
</dbReference>
<dbReference type="PROSITE" id="PS51379">
    <property type="entry name" value="4FE4S_FER_2"/>
    <property type="match status" value="2"/>
</dbReference>
<dbReference type="PANTHER" id="PTHR42783:SF3">
    <property type="entry name" value="GLUTAMATE SYNTHASE [NADPH] SMALL CHAIN-RELATED"/>
    <property type="match status" value="1"/>
</dbReference>
<evidence type="ECO:0000313" key="6">
    <source>
        <dbReference type="Proteomes" id="UP000777265"/>
    </source>
</evidence>
<keyword evidence="1" id="KW-0479">Metal-binding</keyword>
<evidence type="ECO:0000256" key="3">
    <source>
        <dbReference type="ARBA" id="ARBA00023014"/>
    </source>
</evidence>
<reference evidence="5" key="2">
    <citation type="submission" date="2020-01" db="EMBL/GenBank/DDBJ databases">
        <authorList>
            <person name="Campanaro S."/>
        </authorList>
    </citation>
    <scope>NUCLEOTIDE SEQUENCE</scope>
    <source>
        <strain evidence="5">AS06rmzACSIP_7</strain>
    </source>
</reference>
<dbReference type="InterPro" id="IPR009051">
    <property type="entry name" value="Helical_ferredxn"/>
</dbReference>
<protein>
    <submittedName>
        <fullName evidence="5">FAD-dependent oxidoreductase</fullName>
    </submittedName>
</protein>
<dbReference type="GO" id="GO:0016491">
    <property type="term" value="F:oxidoreductase activity"/>
    <property type="evidence" value="ECO:0007669"/>
    <property type="project" value="InterPro"/>
</dbReference>
<feature type="domain" description="4Fe-4S ferredoxin-type" evidence="4">
    <location>
        <begin position="508"/>
        <end position="539"/>
    </location>
</feature>
<accession>A0A971S0Q3</accession>
<dbReference type="PANTHER" id="PTHR42783">
    <property type="entry name" value="GLUTAMATE SYNTHASE [NADPH] SMALL CHAIN"/>
    <property type="match status" value="1"/>
</dbReference>
<dbReference type="InterPro" id="IPR028261">
    <property type="entry name" value="DPD_II"/>
</dbReference>
<dbReference type="Pfam" id="PF12838">
    <property type="entry name" value="Fer4_7"/>
    <property type="match status" value="1"/>
</dbReference>
<dbReference type="PROSITE" id="PS00198">
    <property type="entry name" value="4FE4S_FER_1"/>
    <property type="match status" value="1"/>
</dbReference>
<dbReference type="EMBL" id="JAAYEE010000084">
    <property type="protein sequence ID" value="NLW34834.1"/>
    <property type="molecule type" value="Genomic_DNA"/>
</dbReference>
<sequence length="543" mass="58562">MKVSTTRKTTVPPCREDCPAGIDVPRYIRCIQNKDFSGSLAVIREKIPFPAVCGYACVHPCEIRCARVQVDEAMAIRMLKQAACEYGTYVTPAPEATPPSGHRVAVIGSGPAGLTAAYYLARIGHGVEVFDKNQRAGGMMRYAIPEYRLPGQALDDDLRFIRQSGVIFTGGKIIRLADILGKYDAILIATGNQLSKRLAIEGSELSGVLWGLDFLRSVKANEKLSLNKRRVCVIGGGNVAVDAALSAGRLGAKEVRIICLEKQEAMPAYPWEIAQALEEGITIEDGWGPKAIRGKESSVAGIECVRCISVFDDNHRFNPSYDLSATHFFGADTVIFAIGQAPDIDFIDTRDVKTHGDLIEVDADLMTGARGVFAAGEAVTGPSSIIDAIVQGRQAAASIDRYLGGTGSIDLPEEEYPGGKVHEPAPRGTCRHKSFVIDHVQPLAGFDPVEPGYDQETAVEEALRCLACDVRQFTVLVDPLLCKECGYCKEVCTLNVFASSDAFNPSGYKPVIAKDSDRCVGCLKCLYICPDFAVSIRNGGNSN</sequence>
<keyword evidence="2" id="KW-0408">Iron</keyword>
<evidence type="ECO:0000256" key="1">
    <source>
        <dbReference type="ARBA" id="ARBA00022723"/>
    </source>
</evidence>
<feature type="domain" description="4Fe-4S ferredoxin-type" evidence="4">
    <location>
        <begin position="473"/>
        <end position="502"/>
    </location>
</feature>
<dbReference type="SUPFAM" id="SSF51971">
    <property type="entry name" value="Nucleotide-binding domain"/>
    <property type="match status" value="1"/>
</dbReference>
<keyword evidence="3" id="KW-0411">Iron-sulfur</keyword>
<dbReference type="AlphaFoldDB" id="A0A971S0Q3"/>
<dbReference type="Gene3D" id="3.50.50.60">
    <property type="entry name" value="FAD/NAD(P)-binding domain"/>
    <property type="match status" value="2"/>
</dbReference>
<dbReference type="SUPFAM" id="SSF54862">
    <property type="entry name" value="4Fe-4S ferredoxins"/>
    <property type="match status" value="1"/>
</dbReference>
<reference evidence="5" key="1">
    <citation type="journal article" date="2020" name="Biotechnol. Biofuels">
        <title>New insights from the biogas microbiome by comprehensive genome-resolved metagenomics of nearly 1600 species originating from multiple anaerobic digesters.</title>
        <authorList>
            <person name="Campanaro S."/>
            <person name="Treu L."/>
            <person name="Rodriguez-R L.M."/>
            <person name="Kovalovszki A."/>
            <person name="Ziels R.M."/>
            <person name="Maus I."/>
            <person name="Zhu X."/>
            <person name="Kougias P.G."/>
            <person name="Basile A."/>
            <person name="Luo G."/>
            <person name="Schluter A."/>
            <person name="Konstantinidis K.T."/>
            <person name="Angelidaki I."/>
        </authorList>
    </citation>
    <scope>NUCLEOTIDE SEQUENCE</scope>
    <source>
        <strain evidence="5">AS06rmzACSIP_7</strain>
    </source>
</reference>
<evidence type="ECO:0000259" key="4">
    <source>
        <dbReference type="PROSITE" id="PS51379"/>
    </source>
</evidence>
<dbReference type="PRINTS" id="PR00368">
    <property type="entry name" value="FADPNR"/>
</dbReference>
<dbReference type="Proteomes" id="UP000777265">
    <property type="component" value="Unassembled WGS sequence"/>
</dbReference>
<dbReference type="InterPro" id="IPR017896">
    <property type="entry name" value="4Fe4S_Fe-S-bd"/>
</dbReference>
<organism evidence="5 6">
    <name type="scientific">Syntrophorhabdus aromaticivorans</name>
    <dbReference type="NCBI Taxonomy" id="328301"/>
    <lineage>
        <taxon>Bacteria</taxon>
        <taxon>Pseudomonadati</taxon>
        <taxon>Thermodesulfobacteriota</taxon>
        <taxon>Syntrophorhabdia</taxon>
        <taxon>Syntrophorhabdales</taxon>
        <taxon>Syntrophorhabdaceae</taxon>
        <taxon>Syntrophorhabdus</taxon>
    </lineage>
</organism>